<accession>A0A9D4HHZ4</accession>
<keyword evidence="3" id="KW-1185">Reference proteome</keyword>
<evidence type="ECO:0000313" key="3">
    <source>
        <dbReference type="Proteomes" id="UP000828390"/>
    </source>
</evidence>
<name>A0A9D4HHZ4_DREPO</name>
<proteinExistence type="predicted"/>
<gene>
    <name evidence="2" type="ORF">DPMN_060897</name>
</gene>
<organism evidence="2 3">
    <name type="scientific">Dreissena polymorpha</name>
    <name type="common">Zebra mussel</name>
    <name type="synonym">Mytilus polymorpha</name>
    <dbReference type="NCBI Taxonomy" id="45954"/>
    <lineage>
        <taxon>Eukaryota</taxon>
        <taxon>Metazoa</taxon>
        <taxon>Spiralia</taxon>
        <taxon>Lophotrochozoa</taxon>
        <taxon>Mollusca</taxon>
        <taxon>Bivalvia</taxon>
        <taxon>Autobranchia</taxon>
        <taxon>Heteroconchia</taxon>
        <taxon>Euheterodonta</taxon>
        <taxon>Imparidentia</taxon>
        <taxon>Neoheterodontei</taxon>
        <taxon>Myida</taxon>
        <taxon>Dreissenoidea</taxon>
        <taxon>Dreissenidae</taxon>
        <taxon>Dreissena</taxon>
    </lineage>
</organism>
<protein>
    <recommendedName>
        <fullName evidence="1">VWFD domain-containing protein</fullName>
    </recommendedName>
</protein>
<feature type="domain" description="VWFD" evidence="1">
    <location>
        <begin position="13"/>
        <end position="74"/>
    </location>
</feature>
<dbReference type="Proteomes" id="UP000828390">
    <property type="component" value="Unassembled WGS sequence"/>
</dbReference>
<reference evidence="2" key="1">
    <citation type="journal article" date="2019" name="bioRxiv">
        <title>The Genome of the Zebra Mussel, Dreissena polymorpha: A Resource for Invasive Species Research.</title>
        <authorList>
            <person name="McCartney M.A."/>
            <person name="Auch B."/>
            <person name="Kono T."/>
            <person name="Mallez S."/>
            <person name="Zhang Y."/>
            <person name="Obille A."/>
            <person name="Becker A."/>
            <person name="Abrahante J.E."/>
            <person name="Garbe J."/>
            <person name="Badalamenti J.P."/>
            <person name="Herman A."/>
            <person name="Mangelson H."/>
            <person name="Liachko I."/>
            <person name="Sullivan S."/>
            <person name="Sone E.D."/>
            <person name="Koren S."/>
            <person name="Silverstein K.A.T."/>
            <person name="Beckman K.B."/>
            <person name="Gohl D.M."/>
        </authorList>
    </citation>
    <scope>NUCLEOTIDE SEQUENCE</scope>
    <source>
        <strain evidence="2">Duluth1</strain>
        <tissue evidence="2">Whole animal</tissue>
    </source>
</reference>
<dbReference type="EMBL" id="JAIWYP010000013">
    <property type="protein sequence ID" value="KAH3718098.1"/>
    <property type="molecule type" value="Genomic_DNA"/>
</dbReference>
<comment type="caution">
    <text evidence="2">The sequence shown here is derived from an EMBL/GenBank/DDBJ whole genome shotgun (WGS) entry which is preliminary data.</text>
</comment>
<dbReference type="AlphaFoldDB" id="A0A9D4HHZ4"/>
<evidence type="ECO:0000259" key="1">
    <source>
        <dbReference type="PROSITE" id="PS51233"/>
    </source>
</evidence>
<dbReference type="InterPro" id="IPR001846">
    <property type="entry name" value="VWF_type-D"/>
</dbReference>
<dbReference type="PROSITE" id="PS51233">
    <property type="entry name" value="VWFD"/>
    <property type="match status" value="1"/>
</dbReference>
<reference evidence="2" key="2">
    <citation type="submission" date="2020-11" db="EMBL/GenBank/DDBJ databases">
        <authorList>
            <person name="McCartney M.A."/>
            <person name="Auch B."/>
            <person name="Kono T."/>
            <person name="Mallez S."/>
            <person name="Becker A."/>
            <person name="Gohl D.M."/>
            <person name="Silverstein K.A.T."/>
            <person name="Koren S."/>
            <person name="Bechman K.B."/>
            <person name="Herman A."/>
            <person name="Abrahante J.E."/>
            <person name="Garbe J."/>
        </authorList>
    </citation>
    <scope>NUCLEOTIDE SEQUENCE</scope>
    <source>
        <strain evidence="2">Duluth1</strain>
        <tissue evidence="2">Whole animal</tissue>
    </source>
</reference>
<evidence type="ECO:0000313" key="2">
    <source>
        <dbReference type="EMBL" id="KAH3718098.1"/>
    </source>
</evidence>
<sequence>MGRLDCTDNECSATCSVIGYNHVLTFDGTPYDFDVGDNGCSYRLVQVDIPAIVCLLYRVPLKGTFLFEEKLHNS</sequence>